<keyword evidence="8" id="KW-1185">Reference proteome</keyword>
<sequence>MRRMLFAAGLTVAVAAASAAEARSGCEAYAHNRKVTGTVVGALGGGLLGAAVAGHGSKGTGALVGAGLGAVVGNQVSRVHCRGGYAVRRSHHSYARARTAPSYANYPRYVSNTAASCRYVSRPYYDQAGRLVYAPMQVCD</sequence>
<dbReference type="InterPro" id="IPR008816">
    <property type="entry name" value="Gly_zipper_2TM_dom"/>
</dbReference>
<dbReference type="GO" id="GO:0009279">
    <property type="term" value="C:cell outer membrane"/>
    <property type="evidence" value="ECO:0007669"/>
    <property type="project" value="UniProtKB-SubCell"/>
</dbReference>
<evidence type="ECO:0000259" key="6">
    <source>
        <dbReference type="Pfam" id="PF05433"/>
    </source>
</evidence>
<dbReference type="AlphaFoldDB" id="A0A328ABD5"/>
<dbReference type="Proteomes" id="UP000249254">
    <property type="component" value="Unassembled WGS sequence"/>
</dbReference>
<comment type="subcellular location">
    <subcellularLocation>
        <location evidence="1">Cell outer membrane</location>
        <topology evidence="1">Lipid-anchor</topology>
    </subcellularLocation>
</comment>
<keyword evidence="4" id="KW-0449">Lipoprotein</keyword>
<dbReference type="EMBL" id="QFYQ01000002">
    <property type="protein sequence ID" value="RAK51950.1"/>
    <property type="molecule type" value="Genomic_DNA"/>
</dbReference>
<evidence type="ECO:0000313" key="7">
    <source>
        <dbReference type="EMBL" id="RAK51950.1"/>
    </source>
</evidence>
<evidence type="ECO:0000256" key="5">
    <source>
        <dbReference type="SAM" id="SignalP"/>
    </source>
</evidence>
<evidence type="ECO:0000256" key="3">
    <source>
        <dbReference type="ARBA" id="ARBA00015281"/>
    </source>
</evidence>
<dbReference type="RefSeq" id="WP_111530512.1">
    <property type="nucleotide sequence ID" value="NZ_JBHRSG010000003.1"/>
</dbReference>
<comment type="caution">
    <text evidence="7">The sequence shown here is derived from an EMBL/GenBank/DDBJ whole genome shotgun (WGS) entry which is preliminary data.</text>
</comment>
<feature type="chain" id="PRO_5016268989" description="17 kDa surface antigen" evidence="5">
    <location>
        <begin position="20"/>
        <end position="140"/>
    </location>
</feature>
<evidence type="ECO:0000256" key="4">
    <source>
        <dbReference type="ARBA" id="ARBA00023288"/>
    </source>
</evidence>
<dbReference type="Pfam" id="PF05433">
    <property type="entry name" value="Rick_17kDa_Anti"/>
    <property type="match status" value="1"/>
</dbReference>
<proteinExistence type="inferred from homology"/>
<comment type="similarity">
    <text evidence="2">Belongs to the rickettsiale 17 kDa surface antigen family.</text>
</comment>
<gene>
    <name evidence="7" type="ORF">DJ017_19260</name>
</gene>
<feature type="signal peptide" evidence="5">
    <location>
        <begin position="1"/>
        <end position="19"/>
    </location>
</feature>
<feature type="domain" description="Glycine zipper 2TM" evidence="6">
    <location>
        <begin position="37"/>
        <end position="76"/>
    </location>
</feature>
<evidence type="ECO:0000313" key="8">
    <source>
        <dbReference type="Proteomes" id="UP000249254"/>
    </source>
</evidence>
<evidence type="ECO:0000256" key="1">
    <source>
        <dbReference type="ARBA" id="ARBA00004459"/>
    </source>
</evidence>
<organism evidence="7 8">
    <name type="scientific">Phenylobacterium soli</name>
    <dbReference type="NCBI Taxonomy" id="2170551"/>
    <lineage>
        <taxon>Bacteria</taxon>
        <taxon>Pseudomonadati</taxon>
        <taxon>Pseudomonadota</taxon>
        <taxon>Alphaproteobacteria</taxon>
        <taxon>Caulobacterales</taxon>
        <taxon>Caulobacteraceae</taxon>
        <taxon>Phenylobacterium</taxon>
    </lineage>
</organism>
<name>A0A328ABD5_9CAUL</name>
<keyword evidence="5" id="KW-0732">Signal</keyword>
<evidence type="ECO:0000256" key="2">
    <source>
        <dbReference type="ARBA" id="ARBA00008681"/>
    </source>
</evidence>
<reference evidence="8" key="1">
    <citation type="submission" date="2018-05" db="EMBL/GenBank/DDBJ databases">
        <authorList>
            <person name="Li X."/>
        </authorList>
    </citation>
    <scope>NUCLEOTIDE SEQUENCE [LARGE SCALE GENOMIC DNA]</scope>
    <source>
        <strain evidence="8">LX32</strain>
    </source>
</reference>
<protein>
    <recommendedName>
        <fullName evidence="3">17 kDa surface antigen</fullName>
    </recommendedName>
</protein>
<accession>A0A328ABD5</accession>